<name>A0A8H7Q7H8_9FUNG</name>
<protein>
    <submittedName>
        <fullName evidence="1">Uncharacterized protein</fullName>
    </submittedName>
</protein>
<dbReference type="AlphaFoldDB" id="A0A8H7Q7H8"/>
<organism evidence="1 2">
    <name type="scientific">Umbelopsis vinacea</name>
    <dbReference type="NCBI Taxonomy" id="44442"/>
    <lineage>
        <taxon>Eukaryota</taxon>
        <taxon>Fungi</taxon>
        <taxon>Fungi incertae sedis</taxon>
        <taxon>Mucoromycota</taxon>
        <taxon>Mucoromycotina</taxon>
        <taxon>Umbelopsidomycetes</taxon>
        <taxon>Umbelopsidales</taxon>
        <taxon>Umbelopsidaceae</taxon>
        <taxon>Umbelopsis</taxon>
    </lineage>
</organism>
<reference evidence="1" key="1">
    <citation type="submission" date="2020-12" db="EMBL/GenBank/DDBJ databases">
        <title>Metabolic potential, ecology and presence of endohyphal bacteria is reflected in genomic diversity of Mucoromycotina.</title>
        <authorList>
            <person name="Muszewska A."/>
            <person name="Okrasinska A."/>
            <person name="Steczkiewicz K."/>
            <person name="Drgas O."/>
            <person name="Orlowska M."/>
            <person name="Perlinska-Lenart U."/>
            <person name="Aleksandrzak-Piekarczyk T."/>
            <person name="Szatraj K."/>
            <person name="Zielenkiewicz U."/>
            <person name="Pilsyk S."/>
            <person name="Malc E."/>
            <person name="Mieczkowski P."/>
            <person name="Kruszewska J.S."/>
            <person name="Biernat P."/>
            <person name="Pawlowska J."/>
        </authorList>
    </citation>
    <scope>NUCLEOTIDE SEQUENCE</scope>
    <source>
        <strain evidence="1">WA0000051536</strain>
    </source>
</reference>
<dbReference type="Proteomes" id="UP000612746">
    <property type="component" value="Unassembled WGS sequence"/>
</dbReference>
<evidence type="ECO:0000313" key="2">
    <source>
        <dbReference type="Proteomes" id="UP000612746"/>
    </source>
</evidence>
<evidence type="ECO:0000313" key="1">
    <source>
        <dbReference type="EMBL" id="KAG2187226.1"/>
    </source>
</evidence>
<proteinExistence type="predicted"/>
<sequence>MQANVNVLKLTQRITLMDAFAAKPIALEFSNQLIATTAINKALSNADKAIVENQDELSKAQIAYIKTREENQRINAILDDIKQQSMELEHTFQQIDQLEMFVNHVKDTFNQVADCVGSMEKSVLANSGLSVGSIPMSFKFVSVFEIRASG</sequence>
<dbReference type="OrthoDB" id="2372305at2759"/>
<accession>A0A8H7Q7H8</accession>
<gene>
    <name evidence="1" type="ORF">INT44_004898</name>
</gene>
<dbReference type="EMBL" id="JAEPRA010000003">
    <property type="protein sequence ID" value="KAG2187226.1"/>
    <property type="molecule type" value="Genomic_DNA"/>
</dbReference>
<keyword evidence="2" id="KW-1185">Reference proteome</keyword>
<comment type="caution">
    <text evidence="1">The sequence shown here is derived from an EMBL/GenBank/DDBJ whole genome shotgun (WGS) entry which is preliminary data.</text>
</comment>